<dbReference type="NCBIfam" id="TIGR00369">
    <property type="entry name" value="unchar_dom_1"/>
    <property type="match status" value="1"/>
</dbReference>
<reference evidence="4" key="1">
    <citation type="journal article" date="2019" name="Int. J. Syst. Evol. Microbiol.">
        <title>The Global Catalogue of Microorganisms (GCM) 10K type strain sequencing project: providing services to taxonomists for standard genome sequencing and annotation.</title>
        <authorList>
            <consortium name="The Broad Institute Genomics Platform"/>
            <consortium name="The Broad Institute Genome Sequencing Center for Infectious Disease"/>
            <person name="Wu L."/>
            <person name="Ma J."/>
        </authorList>
    </citation>
    <scope>NUCLEOTIDE SEQUENCE [LARGE SCALE GENOMIC DNA]</scope>
    <source>
        <strain evidence="4">NBRC 110140</strain>
    </source>
</reference>
<gene>
    <name evidence="3" type="ORF">GCM10007939_15310</name>
</gene>
<keyword evidence="4" id="KW-1185">Reference proteome</keyword>
<dbReference type="CDD" id="cd03443">
    <property type="entry name" value="PaaI_thioesterase"/>
    <property type="match status" value="1"/>
</dbReference>
<evidence type="ECO:0000259" key="2">
    <source>
        <dbReference type="Pfam" id="PF03061"/>
    </source>
</evidence>
<dbReference type="InterPro" id="IPR006683">
    <property type="entry name" value="Thioestr_dom"/>
</dbReference>
<dbReference type="Proteomes" id="UP001156694">
    <property type="component" value="Unassembled WGS sequence"/>
</dbReference>
<dbReference type="PANTHER" id="PTHR43240">
    <property type="entry name" value="1,4-DIHYDROXY-2-NAPHTHOYL-COA THIOESTERASE 1"/>
    <property type="match status" value="1"/>
</dbReference>
<feature type="domain" description="Thioesterase" evidence="2">
    <location>
        <begin position="44"/>
        <end position="119"/>
    </location>
</feature>
<accession>A0ABQ5VVW8</accession>
<dbReference type="PANTHER" id="PTHR43240:SF7">
    <property type="entry name" value="BLR7284 PROTEIN"/>
    <property type="match status" value="1"/>
</dbReference>
<dbReference type="SUPFAM" id="SSF54637">
    <property type="entry name" value="Thioesterase/thiol ester dehydrase-isomerase"/>
    <property type="match status" value="1"/>
</dbReference>
<sequence>MQAAFTELTPLCKAMGMQVTDVGEVDATISMPYSVELIGDPDTGVVHGGAVSVLLDSVSGLAVMIHPDNIGNTATIDLRIDYMRPAPPGQTLVARAEVYHTTQTVAFTRATTWADNPDKPIAQATGAFVFKRKADI</sequence>
<dbReference type="EMBL" id="BSNN01000004">
    <property type="protein sequence ID" value="GLQ35248.1"/>
    <property type="molecule type" value="Genomic_DNA"/>
</dbReference>
<dbReference type="Pfam" id="PF03061">
    <property type="entry name" value="4HBT"/>
    <property type="match status" value="1"/>
</dbReference>
<evidence type="ECO:0000313" key="4">
    <source>
        <dbReference type="Proteomes" id="UP001156694"/>
    </source>
</evidence>
<evidence type="ECO:0000313" key="3">
    <source>
        <dbReference type="EMBL" id="GLQ35248.1"/>
    </source>
</evidence>
<evidence type="ECO:0000256" key="1">
    <source>
        <dbReference type="ARBA" id="ARBA00022801"/>
    </source>
</evidence>
<dbReference type="InterPro" id="IPR029069">
    <property type="entry name" value="HotDog_dom_sf"/>
</dbReference>
<organism evidence="3 4">
    <name type="scientific">Amylibacter marinus</name>
    <dbReference type="NCBI Taxonomy" id="1475483"/>
    <lineage>
        <taxon>Bacteria</taxon>
        <taxon>Pseudomonadati</taxon>
        <taxon>Pseudomonadota</taxon>
        <taxon>Alphaproteobacteria</taxon>
        <taxon>Rhodobacterales</taxon>
        <taxon>Paracoccaceae</taxon>
        <taxon>Amylibacter</taxon>
    </lineage>
</organism>
<proteinExistence type="predicted"/>
<protein>
    <submittedName>
        <fullName evidence="3">Thioesterase</fullName>
    </submittedName>
</protein>
<dbReference type="InterPro" id="IPR003736">
    <property type="entry name" value="PAAI_dom"/>
</dbReference>
<name>A0ABQ5VVW8_9RHOB</name>
<keyword evidence="1" id="KW-0378">Hydrolase</keyword>
<dbReference type="Gene3D" id="3.10.129.10">
    <property type="entry name" value="Hotdog Thioesterase"/>
    <property type="match status" value="1"/>
</dbReference>
<comment type="caution">
    <text evidence="3">The sequence shown here is derived from an EMBL/GenBank/DDBJ whole genome shotgun (WGS) entry which is preliminary data.</text>
</comment>